<name>A0AAD5BEH5_9ASCO</name>
<feature type="compositionally biased region" description="Basic residues" evidence="1">
    <location>
        <begin position="869"/>
        <end position="888"/>
    </location>
</feature>
<dbReference type="AlphaFoldDB" id="A0AAD5BEH5"/>
<reference evidence="2 3" key="1">
    <citation type="journal article" date="2022" name="DNA Res.">
        <title>Genome analysis of five recently described species of the CUG-Ser clade uncovers Candida theae as a new hybrid lineage with pathogenic potential in the Candida parapsilosis species complex.</title>
        <authorList>
            <person name="Mixao V."/>
            <person name="Del Olmo V."/>
            <person name="Hegedusova E."/>
            <person name="Saus E."/>
            <person name="Pryszcz L."/>
            <person name="Cillingova A."/>
            <person name="Nosek J."/>
            <person name="Gabaldon T."/>
        </authorList>
    </citation>
    <scope>NUCLEOTIDE SEQUENCE [LARGE SCALE GENOMIC DNA]</scope>
    <source>
        <strain evidence="2 3">CBS 12239</strain>
    </source>
</reference>
<keyword evidence="3" id="KW-1185">Reference proteome</keyword>
<feature type="region of interest" description="Disordered" evidence="1">
    <location>
        <begin position="850"/>
        <end position="888"/>
    </location>
</feature>
<sequence length="888" mass="100879">MFEKESDEEIDTVEYQFAIPPKGPVKNFDKRHDLIRKLLNVSITDTLLKFIFDTVISLCDPFTQPEETEDHILGVSCISDLLISLSYSFYVEYNDSKDLEIHSIKFDISTKFFTLLRLIHDLLNVSDELKLRFVDNSEEKWKSSLKEWTPKPTVAGDELNLELLYSVACVLVMSIQKMFTPREGESNLAINPYLQYLIGLWKCHTNIILLGLEIDRRIEFNNEEKNQEEETPSIVVQVLKGSSSVRSVLAWVINQNPSSAVDDGVAQETSKLPTSSAKDLENEPIFNFIEPLARSATNGGAISVDMRLVIIALLILYSSTSFTSEQHRENDSPSINEEQAIRKLNKSRGIAELGDILIDLEYSDRFDEDIKYMLEYDVEDENDEKDSKSPLQGDLNSIAHNEIAEQEAIDIQFDDEGRDWRDIARGENVRFNPIFLEKFATYDHGSDKSQSDDLFTTWDELYFTFEFLAVCSIEGSPEAEAKIGQSVINTVSKAIKDEIEDRETTITPDLIHKYWSSPASEMDIKKVQDNNKLLIPIFGITKFELMLQSNSKLARAAMDEMLMCNGHRRLLIWFITHDLNLSNLLIDYVFQLAVGLRGSPETSAPYLFSRQGGKVILSEVEQSMLLHEFFTTSAFYLSANDGLEIDDGYEVVLAESIAKKLMILLCLMISQLIKLDVIKIRNKNNKDDIHNYNNELQVLLIGWIGKLPEARQLYFRIKSTQNDQGQGSTEHSTSVDPLQRQRLLKKYTDMTATDIESDMEANNLNARIIDEYAKRIETGLLAVLSKGKIAKSSTVQEDFNTFLINFNTLCKIESFAEYLFEKFEAVITSGNVADSGKSLESSRAEDLDITSDYEIANGDRNPPNETKTKKSGSKSKRKGKSKKKSRSV</sequence>
<evidence type="ECO:0000313" key="2">
    <source>
        <dbReference type="EMBL" id="KAI5958105.1"/>
    </source>
</evidence>
<organism evidence="2 3">
    <name type="scientific">Candida theae</name>
    <dbReference type="NCBI Taxonomy" id="1198502"/>
    <lineage>
        <taxon>Eukaryota</taxon>
        <taxon>Fungi</taxon>
        <taxon>Dikarya</taxon>
        <taxon>Ascomycota</taxon>
        <taxon>Saccharomycotina</taxon>
        <taxon>Pichiomycetes</taxon>
        <taxon>Debaryomycetaceae</taxon>
        <taxon>Candida/Lodderomyces clade</taxon>
        <taxon>Candida</taxon>
    </lineage>
</organism>
<comment type="caution">
    <text evidence="2">The sequence shown here is derived from an EMBL/GenBank/DDBJ whole genome shotgun (WGS) entry which is preliminary data.</text>
</comment>
<dbReference type="Proteomes" id="UP001204833">
    <property type="component" value="Unassembled WGS sequence"/>
</dbReference>
<dbReference type="GeneID" id="76150972"/>
<protein>
    <submittedName>
        <fullName evidence="2">Uncharacterized protein</fullName>
    </submittedName>
</protein>
<proteinExistence type="predicted"/>
<accession>A0AAD5BEH5</accession>
<evidence type="ECO:0000313" key="3">
    <source>
        <dbReference type="Proteomes" id="UP001204833"/>
    </source>
</evidence>
<dbReference type="RefSeq" id="XP_051608740.1">
    <property type="nucleotide sequence ID" value="XM_051752277.1"/>
</dbReference>
<gene>
    <name evidence="2" type="ORF">KGF57_002913</name>
</gene>
<dbReference type="EMBL" id="JAIHNG010000119">
    <property type="protein sequence ID" value="KAI5958105.1"/>
    <property type="molecule type" value="Genomic_DNA"/>
</dbReference>
<evidence type="ECO:0000256" key="1">
    <source>
        <dbReference type="SAM" id="MobiDB-lite"/>
    </source>
</evidence>